<evidence type="ECO:0000256" key="1">
    <source>
        <dbReference type="SAM" id="MobiDB-lite"/>
    </source>
</evidence>
<proteinExistence type="predicted"/>
<dbReference type="AlphaFoldDB" id="A0A8D8H2G1"/>
<sequence length="105" mass="11770">MELSSFGKTYPLEDAGQNADGGGRAYRGTAGMRKNPSQWNCRHSEKLIRWRTLDRTPMVVEELIGGPVEHDIRENFEPVKYSGVQCLERATKGISSFVKVKNIDG</sequence>
<accession>A0A8D8H2G1</accession>
<organism evidence="2">
    <name type="scientific">Culex pipiens</name>
    <name type="common">House mosquito</name>
    <dbReference type="NCBI Taxonomy" id="7175"/>
    <lineage>
        <taxon>Eukaryota</taxon>
        <taxon>Metazoa</taxon>
        <taxon>Ecdysozoa</taxon>
        <taxon>Arthropoda</taxon>
        <taxon>Hexapoda</taxon>
        <taxon>Insecta</taxon>
        <taxon>Pterygota</taxon>
        <taxon>Neoptera</taxon>
        <taxon>Endopterygota</taxon>
        <taxon>Diptera</taxon>
        <taxon>Nematocera</taxon>
        <taxon>Culicoidea</taxon>
        <taxon>Culicidae</taxon>
        <taxon>Culicinae</taxon>
        <taxon>Culicini</taxon>
        <taxon>Culex</taxon>
        <taxon>Culex</taxon>
    </lineage>
</organism>
<protein>
    <submittedName>
        <fullName evidence="2">(northern house mosquito) hypothetical protein</fullName>
    </submittedName>
</protein>
<reference evidence="2" key="1">
    <citation type="submission" date="2021-05" db="EMBL/GenBank/DDBJ databases">
        <authorList>
            <person name="Alioto T."/>
            <person name="Alioto T."/>
            <person name="Gomez Garrido J."/>
        </authorList>
    </citation>
    <scope>NUCLEOTIDE SEQUENCE</scope>
</reference>
<feature type="region of interest" description="Disordered" evidence="1">
    <location>
        <begin position="1"/>
        <end position="37"/>
    </location>
</feature>
<dbReference type="EMBL" id="HBUE01194354">
    <property type="protein sequence ID" value="CAG6526828.1"/>
    <property type="molecule type" value="Transcribed_RNA"/>
</dbReference>
<name>A0A8D8H2G1_CULPI</name>
<evidence type="ECO:0000313" key="2">
    <source>
        <dbReference type="EMBL" id="CAG6526828.1"/>
    </source>
</evidence>
<dbReference type="EMBL" id="HBUE01300338">
    <property type="protein sequence ID" value="CAG6578550.1"/>
    <property type="molecule type" value="Transcribed_RNA"/>
</dbReference>